<name>A0A2S5DFN4_9NEIS</name>
<comment type="similarity">
    <text evidence="1">Belongs to the Gfa family.</text>
</comment>
<dbReference type="GO" id="GO:0046872">
    <property type="term" value="F:metal ion binding"/>
    <property type="evidence" value="ECO:0007669"/>
    <property type="project" value="UniProtKB-KW"/>
</dbReference>
<keyword evidence="3" id="KW-0862">Zinc</keyword>
<dbReference type="EMBL" id="PQWB01000045">
    <property type="protein sequence ID" value="POZ61792.1"/>
    <property type="molecule type" value="Genomic_DNA"/>
</dbReference>
<evidence type="ECO:0000313" key="7">
    <source>
        <dbReference type="Proteomes" id="UP000237082"/>
    </source>
</evidence>
<dbReference type="AlphaFoldDB" id="A0A2S5DFN4"/>
<organism evidence="6 7">
    <name type="scientific">Chromobacterium alticapitis</name>
    <dbReference type="NCBI Taxonomy" id="2073169"/>
    <lineage>
        <taxon>Bacteria</taxon>
        <taxon>Pseudomonadati</taxon>
        <taxon>Pseudomonadota</taxon>
        <taxon>Betaproteobacteria</taxon>
        <taxon>Neisseriales</taxon>
        <taxon>Chromobacteriaceae</taxon>
        <taxon>Chromobacterium</taxon>
    </lineage>
</organism>
<comment type="caution">
    <text evidence="6">The sequence shown here is derived from an EMBL/GenBank/DDBJ whole genome shotgun (WGS) entry which is preliminary data.</text>
</comment>
<feature type="domain" description="CENP-V/GFA" evidence="5">
    <location>
        <begin position="4"/>
        <end position="114"/>
    </location>
</feature>
<dbReference type="InterPro" id="IPR006913">
    <property type="entry name" value="CENP-V/GFA"/>
</dbReference>
<evidence type="ECO:0000256" key="2">
    <source>
        <dbReference type="ARBA" id="ARBA00022723"/>
    </source>
</evidence>
<reference evidence="7" key="1">
    <citation type="submission" date="2018-02" db="EMBL/GenBank/DDBJ databases">
        <authorList>
            <person name="O'Hara-Hanley K."/>
            <person name="Soby S."/>
        </authorList>
    </citation>
    <scope>NUCLEOTIDE SEQUENCE [LARGE SCALE GENOMIC DNA]</scope>
    <source>
        <strain evidence="7">MWU14-2602</strain>
    </source>
</reference>
<dbReference type="Gene3D" id="3.90.1590.10">
    <property type="entry name" value="glutathione-dependent formaldehyde- activating enzyme (gfa)"/>
    <property type="match status" value="1"/>
</dbReference>
<proteinExistence type="inferred from homology"/>
<protein>
    <submittedName>
        <fullName evidence="6">Aldehyde-activating protein</fullName>
    </submittedName>
</protein>
<keyword evidence="2" id="KW-0479">Metal-binding</keyword>
<dbReference type="Pfam" id="PF04828">
    <property type="entry name" value="GFA"/>
    <property type="match status" value="1"/>
</dbReference>
<dbReference type="GO" id="GO:0016846">
    <property type="term" value="F:carbon-sulfur lyase activity"/>
    <property type="evidence" value="ECO:0007669"/>
    <property type="project" value="InterPro"/>
</dbReference>
<sequence>MPHRLAACSCGQLTAQVTGDPVRVSICHCLACQRRTGSVFGQQARFYRQDVAIAGDSTAYVRVGDEGSRVTFHFCPACGATVYYEPEGLDEFVAIPVGAFADPGFPAPSVSVYEERKHGWVVVPEEAEHFS</sequence>
<dbReference type="RefSeq" id="WP_103902828.1">
    <property type="nucleotide sequence ID" value="NZ_PQWB01000045.1"/>
</dbReference>
<dbReference type="Proteomes" id="UP000237082">
    <property type="component" value="Unassembled WGS sequence"/>
</dbReference>
<accession>A0A2S5DFN4</accession>
<keyword evidence="4" id="KW-0456">Lyase</keyword>
<evidence type="ECO:0000256" key="3">
    <source>
        <dbReference type="ARBA" id="ARBA00022833"/>
    </source>
</evidence>
<dbReference type="PANTHER" id="PTHR33337">
    <property type="entry name" value="GFA DOMAIN-CONTAINING PROTEIN"/>
    <property type="match status" value="1"/>
</dbReference>
<evidence type="ECO:0000256" key="4">
    <source>
        <dbReference type="ARBA" id="ARBA00023239"/>
    </source>
</evidence>
<dbReference type="SUPFAM" id="SSF51316">
    <property type="entry name" value="Mss4-like"/>
    <property type="match status" value="1"/>
</dbReference>
<dbReference type="InterPro" id="IPR011057">
    <property type="entry name" value="Mss4-like_sf"/>
</dbReference>
<dbReference type="OrthoDB" id="327703at2"/>
<dbReference type="PROSITE" id="PS51891">
    <property type="entry name" value="CENP_V_GFA"/>
    <property type="match status" value="1"/>
</dbReference>
<evidence type="ECO:0000313" key="6">
    <source>
        <dbReference type="EMBL" id="POZ61792.1"/>
    </source>
</evidence>
<evidence type="ECO:0000259" key="5">
    <source>
        <dbReference type="PROSITE" id="PS51891"/>
    </source>
</evidence>
<dbReference type="PANTHER" id="PTHR33337:SF40">
    <property type="entry name" value="CENP-V_GFA DOMAIN-CONTAINING PROTEIN-RELATED"/>
    <property type="match status" value="1"/>
</dbReference>
<evidence type="ECO:0000256" key="1">
    <source>
        <dbReference type="ARBA" id="ARBA00005495"/>
    </source>
</evidence>
<keyword evidence="7" id="KW-1185">Reference proteome</keyword>
<gene>
    <name evidence="6" type="ORF">C2I19_11440</name>
</gene>